<dbReference type="FunFam" id="1.10.3860.10:FF:000001">
    <property type="entry name" value="C4-dicarboxylate transport protein"/>
    <property type="match status" value="1"/>
</dbReference>
<feature type="transmembrane region" description="Helical" evidence="8">
    <location>
        <begin position="159"/>
        <end position="176"/>
    </location>
</feature>
<feature type="transmembrane region" description="Helical" evidence="8">
    <location>
        <begin position="92"/>
        <end position="113"/>
    </location>
</feature>
<evidence type="ECO:0000313" key="10">
    <source>
        <dbReference type="Proteomes" id="UP000005286"/>
    </source>
</evidence>
<feature type="transmembrane region" description="Helical" evidence="8">
    <location>
        <begin position="15"/>
        <end position="34"/>
    </location>
</feature>
<reference evidence="9 10" key="1">
    <citation type="submission" date="2011-01" db="EMBL/GenBank/DDBJ databases">
        <authorList>
            <person name="Durkin A.S."/>
            <person name="Madupu R."/>
            <person name="Torralba M."/>
            <person name="Gillis M."/>
            <person name="Methe B."/>
            <person name="Sutton G."/>
            <person name="Nelson K.E."/>
        </authorList>
    </citation>
    <scope>NUCLEOTIDE SEQUENCE [LARGE SCALE GENOMIC DNA]</scope>
    <source>
        <strain evidence="9 10">ACS-065-V-Col13</strain>
    </source>
</reference>
<evidence type="ECO:0000256" key="7">
    <source>
        <dbReference type="ARBA" id="ARBA00023136"/>
    </source>
</evidence>
<dbReference type="eggNOG" id="COG1301">
    <property type="taxonomic scope" value="Bacteria"/>
</dbReference>
<feature type="transmembrane region" description="Helical" evidence="8">
    <location>
        <begin position="197"/>
        <end position="218"/>
    </location>
</feature>
<feature type="transmembrane region" description="Helical" evidence="8">
    <location>
        <begin position="339"/>
        <end position="356"/>
    </location>
</feature>
<dbReference type="Gene3D" id="1.10.3860.10">
    <property type="entry name" value="Sodium:dicarboxylate symporter"/>
    <property type="match status" value="1"/>
</dbReference>
<evidence type="ECO:0000256" key="3">
    <source>
        <dbReference type="ARBA" id="ARBA00022475"/>
    </source>
</evidence>
<comment type="caution">
    <text evidence="9">The sequence shown here is derived from an EMBL/GenBank/DDBJ whole genome shotgun (WGS) entry which is preliminary data.</text>
</comment>
<dbReference type="PATRIC" id="fig|879305.3.peg.38"/>
<evidence type="ECO:0000256" key="2">
    <source>
        <dbReference type="ARBA" id="ARBA00022448"/>
    </source>
</evidence>
<name>F0GTA7_9FIRM</name>
<dbReference type="EMBL" id="AEXM01000001">
    <property type="protein sequence ID" value="EGC82963.1"/>
    <property type="molecule type" value="Genomic_DNA"/>
</dbReference>
<feature type="transmembrane region" description="Helical" evidence="8">
    <location>
        <begin position="46"/>
        <end position="71"/>
    </location>
</feature>
<feature type="transmembrane region" description="Helical" evidence="8">
    <location>
        <begin position="224"/>
        <end position="254"/>
    </location>
</feature>
<evidence type="ECO:0000256" key="6">
    <source>
        <dbReference type="ARBA" id="ARBA00022989"/>
    </source>
</evidence>
<dbReference type="GO" id="GO:0006835">
    <property type="term" value="P:dicarboxylic acid transport"/>
    <property type="evidence" value="ECO:0007669"/>
    <property type="project" value="TreeGrafter"/>
</dbReference>
<keyword evidence="2" id="KW-0813">Transport</keyword>
<dbReference type="Proteomes" id="UP000005286">
    <property type="component" value="Unassembled WGS sequence"/>
</dbReference>
<dbReference type="GO" id="GO:0015293">
    <property type="term" value="F:symporter activity"/>
    <property type="evidence" value="ECO:0007669"/>
    <property type="project" value="UniProtKB-KW"/>
</dbReference>
<keyword evidence="6 8" id="KW-1133">Transmembrane helix</keyword>
<accession>F0GTA7</accession>
<dbReference type="RefSeq" id="WP_004833809.1">
    <property type="nucleotide sequence ID" value="NZ_AEXM01000001.1"/>
</dbReference>
<evidence type="ECO:0000256" key="4">
    <source>
        <dbReference type="ARBA" id="ARBA00022692"/>
    </source>
</evidence>
<dbReference type="PANTHER" id="PTHR42865:SF7">
    <property type="entry name" value="PROTON_GLUTAMATE-ASPARTATE SYMPORTER"/>
    <property type="match status" value="1"/>
</dbReference>
<evidence type="ECO:0000313" key="9">
    <source>
        <dbReference type="EMBL" id="EGC82963.1"/>
    </source>
</evidence>
<protein>
    <submittedName>
        <fullName evidence="9">Transporter, dicarboxylate/amino acid:cation Na+/H+ symporter family protein</fullName>
    </submittedName>
</protein>
<keyword evidence="3" id="KW-1003">Cell membrane</keyword>
<keyword evidence="4 8" id="KW-0812">Transmembrane</keyword>
<dbReference type="Pfam" id="PF00375">
    <property type="entry name" value="SDF"/>
    <property type="match status" value="1"/>
</dbReference>
<organism evidence="9 10">
    <name type="scientific">Anaerococcus prevotii ACS-065-V-Col13</name>
    <dbReference type="NCBI Taxonomy" id="879305"/>
    <lineage>
        <taxon>Bacteria</taxon>
        <taxon>Bacillati</taxon>
        <taxon>Bacillota</taxon>
        <taxon>Tissierellia</taxon>
        <taxon>Tissierellales</taxon>
        <taxon>Peptoniphilaceae</taxon>
        <taxon>Anaerococcus</taxon>
    </lineage>
</organism>
<gene>
    <name evidence="9" type="ORF">HMPREF9290_1664</name>
</gene>
<dbReference type="InterPro" id="IPR001991">
    <property type="entry name" value="Na-dicarboxylate_symporter"/>
</dbReference>
<evidence type="ECO:0000256" key="5">
    <source>
        <dbReference type="ARBA" id="ARBA00022847"/>
    </source>
</evidence>
<proteinExistence type="predicted"/>
<keyword evidence="7 8" id="KW-0472">Membrane</keyword>
<keyword evidence="5" id="KW-0769">Symport</keyword>
<dbReference type="PRINTS" id="PR00173">
    <property type="entry name" value="EDTRNSPORT"/>
</dbReference>
<keyword evidence="10" id="KW-1185">Reference proteome</keyword>
<dbReference type="GO" id="GO:0005886">
    <property type="term" value="C:plasma membrane"/>
    <property type="evidence" value="ECO:0007669"/>
    <property type="project" value="UniProtKB-SubCell"/>
</dbReference>
<dbReference type="InterPro" id="IPR036458">
    <property type="entry name" value="Na:dicarbo_symporter_sf"/>
</dbReference>
<feature type="transmembrane region" description="Helical" evidence="8">
    <location>
        <begin position="299"/>
        <end position="327"/>
    </location>
</feature>
<dbReference type="AlphaFoldDB" id="F0GTA7"/>
<evidence type="ECO:0000256" key="1">
    <source>
        <dbReference type="ARBA" id="ARBA00004651"/>
    </source>
</evidence>
<dbReference type="PANTHER" id="PTHR42865">
    <property type="entry name" value="PROTON/GLUTAMATE-ASPARTATE SYMPORTER"/>
    <property type="match status" value="1"/>
</dbReference>
<evidence type="ECO:0000256" key="8">
    <source>
        <dbReference type="SAM" id="Phobius"/>
    </source>
</evidence>
<sequence>MVKNKKKKFGLSQQIFISLIIGIVVGILIHYFMPEGHFRDDILIEGIFYTIGQVFIRLMQMLVVPLVFFSIADGCRNLGDTETLGKVGVRIVAFYICTTALAIFLSLMLARVINPGKGMNLSLGANEFEVDSGEEFSISKTILNFVPTNPIGALANGEMIQIIIFAVIVGLLIASMEDRLMTLGNVVTEMNDLMMGMTMWVMKLAPIGVFFLITRTFASLGYDVIISMLSYMATVLGGLAVQLILVYMVLLAAFTRVNPINFLKKFAPVMTFAFSTASSNATVPVNIKTLEEMGVDRKISSFTIPLGATINMDGTAIMQGVAVVFIANAYNIDLTAADFATVILTATIASVGTAGIPSVGLITLSMVLQSVGLPVEGIAMIMGIDRILDMARSAINVSGDASGTIIVANSVGAFDKEKFVRKIEK</sequence>
<dbReference type="SUPFAM" id="SSF118215">
    <property type="entry name" value="Proton glutamate symport protein"/>
    <property type="match status" value="1"/>
</dbReference>
<comment type="subcellular location">
    <subcellularLocation>
        <location evidence="1">Cell membrane</location>
        <topology evidence="1">Multi-pass membrane protein</topology>
    </subcellularLocation>
</comment>